<dbReference type="RefSeq" id="WP_102766497.1">
    <property type="nucleotide sequence ID" value="NZ_POSP01000001.1"/>
</dbReference>
<feature type="transmembrane region" description="Helical" evidence="5">
    <location>
        <begin position="145"/>
        <end position="166"/>
    </location>
</feature>
<protein>
    <submittedName>
        <fullName evidence="7">EamA family transporter</fullName>
    </submittedName>
</protein>
<evidence type="ECO:0000256" key="3">
    <source>
        <dbReference type="ARBA" id="ARBA00022989"/>
    </source>
</evidence>
<evidence type="ECO:0000256" key="1">
    <source>
        <dbReference type="ARBA" id="ARBA00004141"/>
    </source>
</evidence>
<organism evidence="7 8">
    <name type="scientific">Kinneretia aquatilis</name>
    <dbReference type="NCBI Taxonomy" id="2070761"/>
    <lineage>
        <taxon>Bacteria</taxon>
        <taxon>Pseudomonadati</taxon>
        <taxon>Pseudomonadota</taxon>
        <taxon>Betaproteobacteria</taxon>
        <taxon>Burkholderiales</taxon>
        <taxon>Sphaerotilaceae</taxon>
        <taxon>Roseateles</taxon>
    </lineage>
</organism>
<comment type="subcellular location">
    <subcellularLocation>
        <location evidence="1">Membrane</location>
        <topology evidence="1">Multi-pass membrane protein</topology>
    </subcellularLocation>
</comment>
<dbReference type="InterPro" id="IPR037185">
    <property type="entry name" value="EmrE-like"/>
</dbReference>
<feature type="transmembrane region" description="Helical" evidence="5">
    <location>
        <begin position="240"/>
        <end position="262"/>
    </location>
</feature>
<comment type="caution">
    <text evidence="7">The sequence shown here is derived from an EMBL/GenBank/DDBJ whole genome shotgun (WGS) entry which is preliminary data.</text>
</comment>
<dbReference type="AlphaFoldDB" id="A0A2N8L3T2"/>
<feature type="transmembrane region" description="Helical" evidence="5">
    <location>
        <begin position="121"/>
        <end position="139"/>
    </location>
</feature>
<dbReference type="PANTHER" id="PTHR22911:SF6">
    <property type="entry name" value="SOLUTE CARRIER FAMILY 35 MEMBER G1"/>
    <property type="match status" value="1"/>
</dbReference>
<dbReference type="PANTHER" id="PTHR22911">
    <property type="entry name" value="ACYL-MALONYL CONDENSING ENZYME-RELATED"/>
    <property type="match status" value="1"/>
</dbReference>
<dbReference type="EMBL" id="POSP01000001">
    <property type="protein sequence ID" value="PND40362.1"/>
    <property type="molecule type" value="Genomic_DNA"/>
</dbReference>
<feature type="transmembrane region" description="Helical" evidence="5">
    <location>
        <begin position="178"/>
        <end position="201"/>
    </location>
</feature>
<keyword evidence="8" id="KW-1185">Reference proteome</keyword>
<feature type="domain" description="EamA" evidence="6">
    <location>
        <begin position="2"/>
        <end position="136"/>
    </location>
</feature>
<evidence type="ECO:0000256" key="2">
    <source>
        <dbReference type="ARBA" id="ARBA00022692"/>
    </source>
</evidence>
<feature type="transmembrane region" description="Helical" evidence="5">
    <location>
        <begin position="268"/>
        <end position="287"/>
    </location>
</feature>
<evidence type="ECO:0000259" key="6">
    <source>
        <dbReference type="Pfam" id="PF00892"/>
    </source>
</evidence>
<reference evidence="7 8" key="1">
    <citation type="submission" date="2018-01" db="EMBL/GenBank/DDBJ databases">
        <title>Draft genome sequence of Paucibacter aquatile CR182 isolated from freshwater of the Nakdong River.</title>
        <authorList>
            <person name="Choi A."/>
            <person name="Chung E.J."/>
        </authorList>
    </citation>
    <scope>NUCLEOTIDE SEQUENCE [LARGE SCALE GENOMIC DNA]</scope>
    <source>
        <strain evidence="7 8">CR182</strain>
    </source>
</reference>
<dbReference type="Pfam" id="PF00892">
    <property type="entry name" value="EamA"/>
    <property type="match status" value="1"/>
</dbReference>
<evidence type="ECO:0000256" key="5">
    <source>
        <dbReference type="SAM" id="Phobius"/>
    </source>
</evidence>
<feature type="transmembrane region" description="Helical" evidence="5">
    <location>
        <begin position="93"/>
        <end position="112"/>
    </location>
</feature>
<name>A0A2N8L3T2_9BURK</name>
<feature type="transmembrane region" description="Helical" evidence="5">
    <location>
        <begin position="213"/>
        <end position="231"/>
    </location>
</feature>
<sequence>MSASLLIVAATFLFASMGVCVKLASAYYDASEIVMYRSLIGVLLVGGMALAQGKSLRTSVPLKHFGRSLAGVLALSLWFYSISQLPLSTAMTLSYMSSVWMAVFMILGALLLKTAPVRPRLVTAVLLGFVGVALVLRPTLAQDQITAGLIGLVAGMLSALAYLQVAGLGRAGEPEYRVVFYFSLGGVLAGALITSGMQQLGLSQGLHAHSLKGAGLLLAVGLLATAAQLLMTRAYGRGKALVNAALQYLGIVFSVGYALLFFGERVDAGALIGMGLIVAAGVGASWAQAGRQSTPQSTAAQESRTP</sequence>
<feature type="transmembrane region" description="Helical" evidence="5">
    <location>
        <begin position="64"/>
        <end position="81"/>
    </location>
</feature>
<dbReference type="OrthoDB" id="8524934at2"/>
<feature type="transmembrane region" description="Helical" evidence="5">
    <location>
        <begin position="34"/>
        <end position="52"/>
    </location>
</feature>
<proteinExistence type="predicted"/>
<dbReference type="GO" id="GO:0016020">
    <property type="term" value="C:membrane"/>
    <property type="evidence" value="ECO:0007669"/>
    <property type="project" value="UniProtKB-SubCell"/>
</dbReference>
<keyword evidence="4 5" id="KW-0472">Membrane</keyword>
<dbReference type="Proteomes" id="UP000235916">
    <property type="component" value="Unassembled WGS sequence"/>
</dbReference>
<evidence type="ECO:0000313" key="8">
    <source>
        <dbReference type="Proteomes" id="UP000235916"/>
    </source>
</evidence>
<keyword evidence="3 5" id="KW-1133">Transmembrane helix</keyword>
<gene>
    <name evidence="7" type="ORF">C1O66_03010</name>
</gene>
<accession>A0A2N8L3T2</accession>
<evidence type="ECO:0000256" key="4">
    <source>
        <dbReference type="ARBA" id="ARBA00023136"/>
    </source>
</evidence>
<evidence type="ECO:0000313" key="7">
    <source>
        <dbReference type="EMBL" id="PND40362.1"/>
    </source>
</evidence>
<keyword evidence="2 5" id="KW-0812">Transmembrane</keyword>
<dbReference type="SUPFAM" id="SSF103481">
    <property type="entry name" value="Multidrug resistance efflux transporter EmrE"/>
    <property type="match status" value="2"/>
</dbReference>
<dbReference type="InterPro" id="IPR000620">
    <property type="entry name" value="EamA_dom"/>
</dbReference>